<feature type="chain" id="PRO_5005191310" description="Kazal-like domain-containing protein" evidence="2">
    <location>
        <begin position="18"/>
        <end position="415"/>
    </location>
</feature>
<feature type="compositionally biased region" description="Low complexity" evidence="1">
    <location>
        <begin position="154"/>
        <end position="164"/>
    </location>
</feature>
<dbReference type="InterPro" id="IPR002350">
    <property type="entry name" value="Kazal_dom"/>
</dbReference>
<dbReference type="SMART" id="SM00280">
    <property type="entry name" value="KAZAL"/>
    <property type="match status" value="1"/>
</dbReference>
<feature type="region of interest" description="Disordered" evidence="1">
    <location>
        <begin position="259"/>
        <end position="367"/>
    </location>
</feature>
<feature type="region of interest" description="Disordered" evidence="1">
    <location>
        <begin position="153"/>
        <end position="175"/>
    </location>
</feature>
<evidence type="ECO:0000256" key="1">
    <source>
        <dbReference type="SAM" id="MobiDB-lite"/>
    </source>
</evidence>
<name>A0A0G4GX69_9ALVE</name>
<dbReference type="SUPFAM" id="SSF100895">
    <property type="entry name" value="Kazal-type serine protease inhibitors"/>
    <property type="match status" value="1"/>
</dbReference>
<dbReference type="PROSITE" id="PS51465">
    <property type="entry name" value="KAZAL_2"/>
    <property type="match status" value="1"/>
</dbReference>
<dbReference type="Pfam" id="PF00050">
    <property type="entry name" value="Kazal_1"/>
    <property type="match status" value="1"/>
</dbReference>
<evidence type="ECO:0000313" key="4">
    <source>
        <dbReference type="EMBL" id="CEM35569.1"/>
    </source>
</evidence>
<dbReference type="AlphaFoldDB" id="A0A0G4GX69"/>
<protein>
    <recommendedName>
        <fullName evidence="3">Kazal-like domain-containing protein</fullName>
    </recommendedName>
</protein>
<feature type="compositionally biased region" description="Polar residues" evidence="1">
    <location>
        <begin position="271"/>
        <end position="287"/>
    </location>
</feature>
<sequence>MLKACLLLLAVLPSLYAQEQRGIAVDSGYGRDPGYGRPRPEPGFCPRHYMPVCGRNGRTYPNDCTRRAARVRKAYNGACRPGRPRPFPRPDGPGRPRPFPRPEGPLRPRPFPRPRPSPGPGFPFPWRSASRRDRRLEETVSEVGVVTPEDAHLPQTETLTPPTETAEENAVSSDETGLITPEEEDDYDKQNFGFVNGPWFDQRRQNYFNGGFNQNFNTWNGNNYGNIGTVFGGYNGYGYYGRRLQDVADPSVDSVLFPEATGEVEEKRQIHGSSSLSRDSYTVSLSLSGKAPETPPAPPSTAASTPRPRLRGSRSEESEAQPAETETDPISSGDADASAPTPSPTPESAEASELIEETETEKQNWGNVWGPWYDQRVVNVYLGGGGADSPCRQRCRSSYLPNTFGLSGCLNQCGH</sequence>
<evidence type="ECO:0000256" key="2">
    <source>
        <dbReference type="SAM" id="SignalP"/>
    </source>
</evidence>
<feature type="domain" description="Kazal-like" evidence="3">
    <location>
        <begin position="45"/>
        <end position="81"/>
    </location>
</feature>
<proteinExistence type="predicted"/>
<dbReference type="EMBL" id="CDMZ01001644">
    <property type="protein sequence ID" value="CEM35569.1"/>
    <property type="molecule type" value="Genomic_DNA"/>
</dbReference>
<dbReference type="Gene3D" id="3.30.60.30">
    <property type="match status" value="1"/>
</dbReference>
<keyword evidence="2" id="KW-0732">Signal</keyword>
<dbReference type="InterPro" id="IPR036058">
    <property type="entry name" value="Kazal_dom_sf"/>
</dbReference>
<accession>A0A0G4GX69</accession>
<evidence type="ECO:0000259" key="3">
    <source>
        <dbReference type="PROSITE" id="PS51465"/>
    </source>
</evidence>
<dbReference type="CDD" id="cd00104">
    <property type="entry name" value="KAZAL_FS"/>
    <property type="match status" value="1"/>
</dbReference>
<reference evidence="4" key="1">
    <citation type="submission" date="2014-11" db="EMBL/GenBank/DDBJ databases">
        <authorList>
            <person name="Otto D Thomas"/>
            <person name="Naeem Raeece"/>
        </authorList>
    </citation>
    <scope>NUCLEOTIDE SEQUENCE</scope>
</reference>
<feature type="signal peptide" evidence="2">
    <location>
        <begin position="1"/>
        <end position="17"/>
    </location>
</feature>
<organism evidence="4">
    <name type="scientific">Chromera velia CCMP2878</name>
    <dbReference type="NCBI Taxonomy" id="1169474"/>
    <lineage>
        <taxon>Eukaryota</taxon>
        <taxon>Sar</taxon>
        <taxon>Alveolata</taxon>
        <taxon>Colpodellida</taxon>
        <taxon>Chromeraceae</taxon>
        <taxon>Chromera</taxon>
    </lineage>
</organism>
<feature type="region of interest" description="Disordered" evidence="1">
    <location>
        <begin position="75"/>
        <end position="139"/>
    </location>
</feature>
<feature type="compositionally biased region" description="Pro residues" evidence="1">
    <location>
        <begin position="84"/>
        <end position="123"/>
    </location>
</feature>
<dbReference type="VEuPathDB" id="CryptoDB:Cvel_23752"/>
<gene>
    <name evidence="4" type="ORF">Cvel_23752</name>
</gene>